<feature type="region of interest" description="Disordered" evidence="8">
    <location>
        <begin position="1253"/>
        <end position="1272"/>
    </location>
</feature>
<gene>
    <name evidence="12" type="ORF">CBR_g16833</name>
</gene>
<comment type="similarity">
    <text evidence="7">Belongs to the cyclic nucleotide phosphodiesterase family.</text>
</comment>
<feature type="transmembrane region" description="Helical" evidence="9">
    <location>
        <begin position="974"/>
        <end position="992"/>
    </location>
</feature>
<feature type="region of interest" description="Disordered" evidence="8">
    <location>
        <begin position="825"/>
        <end position="845"/>
    </location>
</feature>
<dbReference type="InterPro" id="IPR027359">
    <property type="entry name" value="Volt_channel_dom_sf"/>
</dbReference>
<feature type="compositionally biased region" description="Low complexity" evidence="8">
    <location>
        <begin position="682"/>
        <end position="696"/>
    </location>
</feature>
<dbReference type="PROSITE" id="PS00126">
    <property type="entry name" value="PDEASE_I_1"/>
    <property type="match status" value="1"/>
</dbReference>
<dbReference type="EMBL" id="BFEA01000184">
    <property type="protein sequence ID" value="GBG73492.1"/>
    <property type="molecule type" value="Genomic_DNA"/>
</dbReference>
<feature type="compositionally biased region" description="Polar residues" evidence="8">
    <location>
        <begin position="740"/>
        <end position="752"/>
    </location>
</feature>
<feature type="compositionally biased region" description="Basic and acidic residues" evidence="8">
    <location>
        <begin position="82"/>
        <end position="95"/>
    </location>
</feature>
<feature type="active site" description="Proton donor" evidence="5">
    <location>
        <position position="182"/>
    </location>
</feature>
<feature type="compositionally biased region" description="Basic and acidic residues" evidence="8">
    <location>
        <begin position="903"/>
        <end position="915"/>
    </location>
</feature>
<feature type="region of interest" description="Disordered" evidence="8">
    <location>
        <begin position="650"/>
        <end position="697"/>
    </location>
</feature>
<dbReference type="InterPro" id="IPR005821">
    <property type="entry name" value="Ion_trans_dom"/>
</dbReference>
<evidence type="ECO:0000256" key="9">
    <source>
        <dbReference type="SAM" id="Phobius"/>
    </source>
</evidence>
<feature type="transmembrane region" description="Helical" evidence="9">
    <location>
        <begin position="1475"/>
        <end position="1497"/>
    </location>
</feature>
<dbReference type="Gene3D" id="3.30.70.1230">
    <property type="entry name" value="Nucleotide cyclase"/>
    <property type="match status" value="1"/>
</dbReference>
<dbReference type="SMART" id="SM00044">
    <property type="entry name" value="CYCc"/>
    <property type="match status" value="1"/>
</dbReference>
<evidence type="ECO:0000256" key="7">
    <source>
        <dbReference type="RuleBase" id="RU363067"/>
    </source>
</evidence>
<dbReference type="GO" id="GO:0009190">
    <property type="term" value="P:cyclic nucleotide biosynthetic process"/>
    <property type="evidence" value="ECO:0007669"/>
    <property type="project" value="InterPro"/>
</dbReference>
<name>A0A388KU05_CHABU</name>
<dbReference type="InterPro" id="IPR023174">
    <property type="entry name" value="PDEase_CS"/>
</dbReference>
<dbReference type="GO" id="GO:0005216">
    <property type="term" value="F:monoatomic ion channel activity"/>
    <property type="evidence" value="ECO:0007669"/>
    <property type="project" value="InterPro"/>
</dbReference>
<dbReference type="InterPro" id="IPR036971">
    <property type="entry name" value="PDEase_catalytic_dom_sf"/>
</dbReference>
<keyword evidence="6 7" id="KW-0479">Metal-binding</keyword>
<reference evidence="12 13" key="1">
    <citation type="journal article" date="2018" name="Cell">
        <title>The Chara Genome: Secondary Complexity and Implications for Plant Terrestrialization.</title>
        <authorList>
            <person name="Nishiyama T."/>
            <person name="Sakayama H."/>
            <person name="Vries J.D."/>
            <person name="Buschmann H."/>
            <person name="Saint-Marcoux D."/>
            <person name="Ullrich K.K."/>
            <person name="Haas F.B."/>
            <person name="Vanderstraeten L."/>
            <person name="Becker D."/>
            <person name="Lang D."/>
            <person name="Vosolsobe S."/>
            <person name="Rombauts S."/>
            <person name="Wilhelmsson P.K.I."/>
            <person name="Janitza P."/>
            <person name="Kern R."/>
            <person name="Heyl A."/>
            <person name="Rumpler F."/>
            <person name="Villalobos L.I.A.C."/>
            <person name="Clay J.M."/>
            <person name="Skokan R."/>
            <person name="Toyoda A."/>
            <person name="Suzuki Y."/>
            <person name="Kagoshima H."/>
            <person name="Schijlen E."/>
            <person name="Tajeshwar N."/>
            <person name="Catarino B."/>
            <person name="Hetherington A.J."/>
            <person name="Saltykova A."/>
            <person name="Bonnot C."/>
            <person name="Breuninger H."/>
            <person name="Symeonidi A."/>
            <person name="Radhakrishnan G.V."/>
            <person name="Van Nieuwerburgh F."/>
            <person name="Deforce D."/>
            <person name="Chang C."/>
            <person name="Karol K.G."/>
            <person name="Hedrich R."/>
            <person name="Ulvskov P."/>
            <person name="Glockner G."/>
            <person name="Delwiche C.F."/>
            <person name="Petrasek J."/>
            <person name="Van de Peer Y."/>
            <person name="Friml J."/>
            <person name="Beilby M."/>
            <person name="Dolan L."/>
            <person name="Kohara Y."/>
            <person name="Sugano S."/>
            <person name="Fujiyama A."/>
            <person name="Delaux P.-M."/>
            <person name="Quint M."/>
            <person name="TheiBen G."/>
            <person name="Hagemann M."/>
            <person name="Harholt J."/>
            <person name="Dunand C."/>
            <person name="Zachgo S."/>
            <person name="Langdale J."/>
            <person name="Maumus F."/>
            <person name="Straeten D.V.D."/>
            <person name="Gould S.B."/>
            <person name="Rensing S.A."/>
        </authorList>
    </citation>
    <scope>NUCLEOTIDE SEQUENCE [LARGE SCALE GENOMIC DNA]</scope>
    <source>
        <strain evidence="12 13">S276</strain>
    </source>
</reference>
<feature type="region of interest" description="Disordered" evidence="8">
    <location>
        <begin position="568"/>
        <end position="593"/>
    </location>
</feature>
<evidence type="ECO:0000256" key="1">
    <source>
        <dbReference type="ARBA" id="ARBA00004141"/>
    </source>
</evidence>
<evidence type="ECO:0000256" key="4">
    <source>
        <dbReference type="ARBA" id="ARBA00023136"/>
    </source>
</evidence>
<dbReference type="GO" id="GO:0046872">
    <property type="term" value="F:metal ion binding"/>
    <property type="evidence" value="ECO:0007669"/>
    <property type="project" value="UniProtKB-KW"/>
</dbReference>
<feature type="compositionally biased region" description="Gly residues" evidence="8">
    <location>
        <begin position="56"/>
        <end position="70"/>
    </location>
</feature>
<dbReference type="OrthoDB" id="60033at2759"/>
<feature type="binding site" evidence="6">
    <location>
        <position position="186"/>
    </location>
    <ligand>
        <name>Zn(2+)</name>
        <dbReference type="ChEBI" id="CHEBI:29105"/>
        <label>1</label>
    </ligand>
</feature>
<dbReference type="Pfam" id="PF00233">
    <property type="entry name" value="PDEase_I"/>
    <property type="match status" value="1"/>
</dbReference>
<keyword evidence="3 9" id="KW-1133">Transmembrane helix</keyword>
<evidence type="ECO:0000256" key="3">
    <source>
        <dbReference type="ARBA" id="ARBA00022989"/>
    </source>
</evidence>
<evidence type="ECO:0000256" key="5">
    <source>
        <dbReference type="PIRSR" id="PIRSR623088-1"/>
    </source>
</evidence>
<keyword evidence="2 9" id="KW-0812">Transmembrane</keyword>
<dbReference type="InterPro" id="IPR002073">
    <property type="entry name" value="PDEase_catalytic_dom"/>
</dbReference>
<feature type="region of interest" description="Disordered" evidence="8">
    <location>
        <begin position="338"/>
        <end position="360"/>
    </location>
</feature>
<comment type="caution">
    <text evidence="12">The sequence shown here is derived from an EMBL/GenBank/DDBJ whole genome shotgun (WGS) entry which is preliminary data.</text>
</comment>
<accession>A0A388KU05</accession>
<dbReference type="GO" id="GO:0016020">
    <property type="term" value="C:membrane"/>
    <property type="evidence" value="ECO:0007669"/>
    <property type="project" value="UniProtKB-SubCell"/>
</dbReference>
<evidence type="ECO:0000256" key="2">
    <source>
        <dbReference type="ARBA" id="ARBA00022692"/>
    </source>
</evidence>
<dbReference type="PROSITE" id="PS51845">
    <property type="entry name" value="PDEASE_I_2"/>
    <property type="match status" value="1"/>
</dbReference>
<evidence type="ECO:0000313" key="13">
    <source>
        <dbReference type="Proteomes" id="UP000265515"/>
    </source>
</evidence>
<feature type="domain" description="Guanylate cyclase" evidence="10">
    <location>
        <begin position="1589"/>
        <end position="1747"/>
    </location>
</feature>
<dbReference type="Gene3D" id="1.20.120.350">
    <property type="entry name" value="Voltage-gated potassium channels. Chain C"/>
    <property type="match status" value="1"/>
</dbReference>
<feature type="binding site" evidence="6">
    <location>
        <position position="223"/>
    </location>
    <ligand>
        <name>Zn(2+)</name>
        <dbReference type="ChEBI" id="CHEBI:29105"/>
        <label>2</label>
    </ligand>
</feature>
<dbReference type="GO" id="GO:0004114">
    <property type="term" value="F:3',5'-cyclic-nucleotide phosphodiesterase activity"/>
    <property type="evidence" value="ECO:0007669"/>
    <property type="project" value="InterPro"/>
</dbReference>
<feature type="compositionally biased region" description="Polar residues" evidence="8">
    <location>
        <begin position="1"/>
        <end position="10"/>
    </location>
</feature>
<feature type="region of interest" description="Disordered" evidence="8">
    <location>
        <begin position="1"/>
        <end position="95"/>
    </location>
</feature>
<dbReference type="PANTHER" id="PTHR43336">
    <property type="entry name" value="OXYGEN SENSOR HISTIDINE KINASE RESPONSE REGULATOR DEVS/DOSS"/>
    <property type="match status" value="1"/>
</dbReference>
<evidence type="ECO:0000256" key="6">
    <source>
        <dbReference type="PIRSR" id="PIRSR623088-3"/>
    </source>
</evidence>
<proteinExistence type="inferred from homology"/>
<keyword evidence="4 9" id="KW-0472">Membrane</keyword>
<dbReference type="Gene3D" id="1.10.1300.10">
    <property type="entry name" value="3'5'-cyclic nucleotide phosphodiesterase, catalytic domain"/>
    <property type="match status" value="1"/>
</dbReference>
<feature type="compositionally biased region" description="Polar residues" evidence="8">
    <location>
        <begin position="625"/>
        <end position="635"/>
    </location>
</feature>
<dbReference type="STRING" id="69332.A0A388KU05"/>
<feature type="region of interest" description="Disordered" evidence="8">
    <location>
        <begin position="606"/>
        <end position="635"/>
    </location>
</feature>
<dbReference type="InterPro" id="IPR023088">
    <property type="entry name" value="PDEase"/>
</dbReference>
<dbReference type="CDD" id="cd07302">
    <property type="entry name" value="CHD"/>
    <property type="match status" value="1"/>
</dbReference>
<feature type="compositionally biased region" description="Basic and acidic residues" evidence="8">
    <location>
        <begin position="611"/>
        <end position="623"/>
    </location>
</feature>
<evidence type="ECO:0000259" key="11">
    <source>
        <dbReference type="PROSITE" id="PS51845"/>
    </source>
</evidence>
<dbReference type="GO" id="GO:0035556">
    <property type="term" value="P:intracellular signal transduction"/>
    <property type="evidence" value="ECO:0007669"/>
    <property type="project" value="InterPro"/>
</dbReference>
<dbReference type="SMART" id="SM00471">
    <property type="entry name" value="HDc"/>
    <property type="match status" value="1"/>
</dbReference>
<dbReference type="Gramene" id="GBG73492">
    <property type="protein sequence ID" value="GBG73492"/>
    <property type="gene ID" value="CBR_g16833"/>
</dbReference>
<dbReference type="InterPro" id="IPR003607">
    <property type="entry name" value="HD/PDEase_dom"/>
</dbReference>
<comment type="cofactor">
    <cofactor evidence="7">
        <name>a divalent metal cation</name>
        <dbReference type="ChEBI" id="CHEBI:60240"/>
    </cofactor>
    <text evidence="7">Binds 2 divalent metal cations per subunit. Site 1 may preferentially bind zinc ions, while site 2 has a preference for magnesium and/or manganese ions.</text>
</comment>
<evidence type="ECO:0000259" key="10">
    <source>
        <dbReference type="PROSITE" id="PS50125"/>
    </source>
</evidence>
<feature type="region of interest" description="Disordered" evidence="8">
    <location>
        <begin position="894"/>
        <end position="915"/>
    </location>
</feature>
<feature type="binding site" evidence="6">
    <location>
        <position position="222"/>
    </location>
    <ligand>
        <name>Zn(2+)</name>
        <dbReference type="ChEBI" id="CHEBI:29105"/>
        <label>1</label>
    </ligand>
</feature>
<dbReference type="CDD" id="cd00077">
    <property type="entry name" value="HDc"/>
    <property type="match status" value="1"/>
</dbReference>
<dbReference type="Pfam" id="PF00520">
    <property type="entry name" value="Ion_trans"/>
    <property type="match status" value="1"/>
</dbReference>
<dbReference type="Proteomes" id="UP000265515">
    <property type="component" value="Unassembled WGS sequence"/>
</dbReference>
<organism evidence="12 13">
    <name type="scientific">Chara braunii</name>
    <name type="common">Braun's stonewort</name>
    <dbReference type="NCBI Taxonomy" id="69332"/>
    <lineage>
        <taxon>Eukaryota</taxon>
        <taxon>Viridiplantae</taxon>
        <taxon>Streptophyta</taxon>
        <taxon>Charophyceae</taxon>
        <taxon>Charales</taxon>
        <taxon>Characeae</taxon>
        <taxon>Chara</taxon>
    </lineage>
</organism>
<evidence type="ECO:0000313" key="12">
    <source>
        <dbReference type="EMBL" id="GBG73492.1"/>
    </source>
</evidence>
<evidence type="ECO:0000256" key="8">
    <source>
        <dbReference type="SAM" id="MobiDB-lite"/>
    </source>
</evidence>
<feature type="region of interest" description="Disordered" evidence="8">
    <location>
        <begin position="724"/>
        <end position="757"/>
    </location>
</feature>
<dbReference type="SUPFAM" id="SSF55073">
    <property type="entry name" value="Nucleotide cyclase"/>
    <property type="match status" value="1"/>
</dbReference>
<feature type="domain" description="PDEase" evidence="11">
    <location>
        <begin position="111"/>
        <end position="488"/>
    </location>
</feature>
<comment type="subcellular location">
    <subcellularLocation>
        <location evidence="1">Membrane</location>
        <topology evidence="1">Multi-pass membrane protein</topology>
    </subcellularLocation>
</comment>
<protein>
    <recommendedName>
        <fullName evidence="7">Phosphodiesterase</fullName>
        <ecNumber evidence="7">3.1.4.-</ecNumber>
    </recommendedName>
</protein>
<dbReference type="PANTHER" id="PTHR43336:SF3">
    <property type="entry name" value="GUANYLATE CYCLASE DOMAIN-CONTAINING PROTEIN"/>
    <property type="match status" value="1"/>
</dbReference>
<sequence>MSRYNASAGSWSRMVANPLSKTSPRGGDTDEVGENPKPQRSQTSGPQDMADWSAKGGLGHLGGSGKGLGKVSGKDADDDELERAPPFESPRSHDAESRAAVIQAFLEEQNVIYDTSKSISELLEDIDSWEFDIFLVKEEDLNRVVEHVCERLGLLDTFGIDRNAFTIFVSHIQSQYQSNAYHNFRHACDVMHCTYIFLTQTELGDLLSSLEKYVAIISALCHDIDHPGYTNSFLILTNDRLAVRYNDRSVLESHHSATTFRVILDRKNATAIETFSKEEKALIRKLIVGTILATDMAQHEDVLGALQARLVDTKPFQVSVPRRTEIMQEELSRQSNVAAAKGTASGLPKSDPSLAPSVQTGTEFGERQETFYQSSATEDAILLLKMLVKCADISNIIKPFFLSKRWAALLLIEWHRQGDTEKALGVPVSKFMDRDDPSTLIAMTCGCIDFIAEPMYIAMAGLAPKLKGVVQAHLSENRYLWEHYSMRYRRGSQEAALILGEHLPDLPPSKSFPQPRPEIERIKRRPRLASAATPMGGAYHLDPRVTEEQTPMLGVFQAGGSVRLIEWSSNNLPHTDDPSHQATPDQVDDSDGGDLEVLRRAAGGLPAIAEGSEHGKGVSRKEGVSSGSGTDAKNISPLQKAIAEIFPSSKGGMASLQRPSLSKDAGTSVIASSPLPQPLRPHGPSSAHGHAATSASQNFCPSVSSTVGSLWSRCASCCRAREANEIDPDQGGGSKETWDRSMSVNSSMSTNENTERGKRGFAAELVERIRDISFRVRDIAITHLAGEVMAEMNEDEISTIYSSNTSSFTGAEKSASTAAMVSLFSPKDSNRPEGISSKHKKELDPVTAALAPVEPSRTKAAGGPLTVAPESQVVASPIQPKSWSALTSNQVRLSSQVSSQMTEENKADGKPKAKESFMDRVRQQPWAIKLEHIQNGTSWQVTMIVCTLVGLFADDINQALFPKEYDKVVRGADFFCFFLFSFDLIAACIVRKGYFLSFFFFLDAVATISLLPVITDIFMKNLSIARAGRAARAGTRASRLLRFVRMARLLQLIKIVRAIKRRGLFRRRRSDDDGDDKDQSSVIDSSKPSNVWRLLSELQTQKLIFGVLAMMIAVPLLHKDLVNLSPLASLSLLLEFPIFSEEFNSTLKIMILENREQKYDLLYIGICNIIMKEVSVSSTGVDIFSTNDNNNNNNANGGKRSLLLSAFPGDIHMALQVVTNASDAPSAMGSTTSIMGSEEKNQRRLLLDTSAHPVEYNSPEDGGAGTDKPPENTLEKRLHVQLNPGTAKADAYSWPQSIAVPDLSHGEDGDQRGEELSAALTARWAKEPMFLKNPRVRSLMNSPLPELADSDDSNVVGAGLGDRHLAGALPLDENLPASTLRSSNDDIRRLFSKQEGHDSKSPPAPSLVPARFASFVPTCEERGKFRQVYPDPMLQPEGKKNGYEDFRLLELSHFQTDGGLSEALFSMRPSNQLQAAFNVILTLFVVALLGVWSFVFARDSNRLLIQPIERMVFFIKELAEDPVSLAGKIIGEHHEQGHVMETSMVEGALMKIASLTKVALGEAGLDILSENLKGSEFNPLIPGKKIRACFGFCDIRNFTDTTECLKEEVMMFVNEIAQVVHSRVVFHQGSPNKNIGDAFLLVWKKTTHMNRGGFGGSLSAPVPKGPGMSFADRALKAFLDIIRDIETSKSLAQYSQHLSIQARMPGFKIRLGFGLHVGWAIEGAIGSRHKVDPTYLSPHVNIASRLEAATKQYGVILLISEMVIKYLTSTELKANCRKIDRVTLKGSNEPLSLYTYNTILPQKDLDGTITDYTRKFESGVEAYINGNWEEAIEYLEDCKALWPSDKPAQVLLAFMATYNNQQPDNWRGFRELTEK</sequence>
<dbReference type="EC" id="3.1.4.-" evidence="7"/>
<keyword evidence="13" id="KW-1185">Reference proteome</keyword>
<keyword evidence="7" id="KW-0378">Hydrolase</keyword>
<feature type="transmembrane region" description="Helical" evidence="9">
    <location>
        <begin position="998"/>
        <end position="1019"/>
    </location>
</feature>
<dbReference type="PROSITE" id="PS50125">
    <property type="entry name" value="GUANYLATE_CYCLASE_2"/>
    <property type="match status" value="1"/>
</dbReference>
<dbReference type="InterPro" id="IPR029787">
    <property type="entry name" value="Nucleotide_cyclase"/>
</dbReference>
<dbReference type="SUPFAM" id="SSF109604">
    <property type="entry name" value="HD-domain/PDEase-like"/>
    <property type="match status" value="1"/>
</dbReference>
<dbReference type="InterPro" id="IPR001054">
    <property type="entry name" value="A/G_cyclase"/>
</dbReference>
<feature type="binding site" evidence="6">
    <location>
        <position position="392"/>
    </location>
    <ligand>
        <name>Zn(2+)</name>
        <dbReference type="ChEBI" id="CHEBI:29105"/>
        <label>1</label>
    </ligand>
</feature>
<feature type="binding site" evidence="6">
    <location>
        <position position="223"/>
    </location>
    <ligand>
        <name>Zn(2+)</name>
        <dbReference type="ChEBI" id="CHEBI:29105"/>
        <label>1</label>
    </ligand>
</feature>
<dbReference type="PRINTS" id="PR00387">
    <property type="entry name" value="PDIESTERASE1"/>
</dbReference>